<dbReference type="Proteomes" id="UP000000238">
    <property type="component" value="Chromosome"/>
</dbReference>
<gene>
    <name evidence="2" type="ordered locus">HCH_04629</name>
</gene>
<dbReference type="Gene3D" id="2.120.10.30">
    <property type="entry name" value="TolB, C-terminal domain"/>
    <property type="match status" value="1"/>
</dbReference>
<keyword evidence="1" id="KW-0732">Signal</keyword>
<evidence type="ECO:0000313" key="3">
    <source>
        <dbReference type="Proteomes" id="UP000000238"/>
    </source>
</evidence>
<dbReference type="HOGENOM" id="CLU_070070_0_1_6"/>
<dbReference type="eggNOG" id="COG3391">
    <property type="taxonomic scope" value="Bacteria"/>
</dbReference>
<evidence type="ECO:0008006" key="4">
    <source>
        <dbReference type="Google" id="ProtNLM"/>
    </source>
</evidence>
<dbReference type="STRING" id="349521.HCH_04629"/>
<reference evidence="2 3" key="1">
    <citation type="journal article" date="2005" name="Nucleic Acids Res.">
        <title>Genomic blueprint of Hahella chejuensis, a marine microbe producing an algicidal agent.</title>
        <authorList>
            <person name="Jeong H."/>
            <person name="Yim J.H."/>
            <person name="Lee C."/>
            <person name="Choi S.-H."/>
            <person name="Park Y.K."/>
            <person name="Yoon S.H."/>
            <person name="Hur C.-G."/>
            <person name="Kang H.-Y."/>
            <person name="Kim D."/>
            <person name="Lee H.H."/>
            <person name="Park K.H."/>
            <person name="Park S.-H."/>
            <person name="Park H.-S."/>
            <person name="Lee H.K."/>
            <person name="Oh T.K."/>
            <person name="Kim J.F."/>
        </authorList>
    </citation>
    <scope>NUCLEOTIDE SEQUENCE [LARGE SCALE GENOMIC DNA]</scope>
    <source>
        <strain evidence="2 3">KCTC 2396</strain>
    </source>
</reference>
<proteinExistence type="predicted"/>
<keyword evidence="3" id="KW-1185">Reference proteome</keyword>
<name>Q2SDE6_HAHCH</name>
<dbReference type="EMBL" id="CP000155">
    <property type="protein sequence ID" value="ABC31328.1"/>
    <property type="molecule type" value="Genomic_DNA"/>
</dbReference>
<feature type="signal peptide" evidence="1">
    <location>
        <begin position="1"/>
        <end position="18"/>
    </location>
</feature>
<dbReference type="KEGG" id="hch:HCH_04629"/>
<sequence>MHARLISLLALAALPALASAETATPTQPALQNVWTASGFDQPESAIYDRKRHQILLSSMNGGADAANGLGYISVLTEDGDIVKKHWVQGLNAPKGLGVYGDHLYVADLTRVLDIDIPTGKVLHTYDAPEAKFLNDVTVADNGDVYISDLLAQRIYRLHQGALEIWLSSAELNFPNGLWAQRDRLLVAAWGQDLQADFSTRIPGRLKQVQLSDKRISDLIDDQPLGNLDGVTDDGASGLLATDFMRGRLFHFNSLNTAPAEFELPPGSADLDYIPEQKLVLMPLMWKGELAAYRLP</sequence>
<protein>
    <recommendedName>
        <fullName evidence="4">Periplasmic ATP/GTP-binding protein</fullName>
    </recommendedName>
</protein>
<dbReference type="InterPro" id="IPR011042">
    <property type="entry name" value="6-blade_b-propeller_TolB-like"/>
</dbReference>
<evidence type="ECO:0000256" key="1">
    <source>
        <dbReference type="SAM" id="SignalP"/>
    </source>
</evidence>
<organism evidence="2 3">
    <name type="scientific">Hahella chejuensis (strain KCTC 2396)</name>
    <dbReference type="NCBI Taxonomy" id="349521"/>
    <lineage>
        <taxon>Bacteria</taxon>
        <taxon>Pseudomonadati</taxon>
        <taxon>Pseudomonadota</taxon>
        <taxon>Gammaproteobacteria</taxon>
        <taxon>Oceanospirillales</taxon>
        <taxon>Hahellaceae</taxon>
        <taxon>Hahella</taxon>
    </lineage>
</organism>
<feature type="chain" id="PRO_5004215304" description="Periplasmic ATP/GTP-binding protein" evidence="1">
    <location>
        <begin position="19"/>
        <end position="295"/>
    </location>
</feature>
<accession>Q2SDE6</accession>
<evidence type="ECO:0000313" key="2">
    <source>
        <dbReference type="EMBL" id="ABC31328.1"/>
    </source>
</evidence>
<dbReference type="RefSeq" id="WP_011398393.1">
    <property type="nucleotide sequence ID" value="NC_007645.1"/>
</dbReference>
<dbReference type="OrthoDB" id="7675395at2"/>
<dbReference type="SUPFAM" id="SSF63829">
    <property type="entry name" value="Calcium-dependent phosphotriesterase"/>
    <property type="match status" value="1"/>
</dbReference>
<dbReference type="AlphaFoldDB" id="Q2SDE6"/>